<keyword evidence="7" id="KW-1185">Reference proteome</keyword>
<evidence type="ECO:0000256" key="1">
    <source>
        <dbReference type="ARBA" id="ARBA00004370"/>
    </source>
</evidence>
<reference evidence="6" key="1">
    <citation type="submission" date="2014-09" db="EMBL/GenBank/DDBJ databases">
        <title>Genome sequence of the luminous mushroom Mycena chlorophos for searching fungal bioluminescence genes.</title>
        <authorList>
            <person name="Tanaka Y."/>
            <person name="Kasuga D."/>
            <person name="Oba Y."/>
            <person name="Hase S."/>
            <person name="Sato K."/>
            <person name="Oba Y."/>
            <person name="Sakakibara Y."/>
        </authorList>
    </citation>
    <scope>NUCLEOTIDE SEQUENCE</scope>
</reference>
<dbReference type="EMBL" id="DF837910">
    <property type="protein sequence ID" value="GAT42419.1"/>
    <property type="molecule type" value="Genomic_DNA"/>
</dbReference>
<keyword evidence="4" id="KW-0961">Cell wall biogenesis/degradation</keyword>
<evidence type="ECO:0000256" key="3">
    <source>
        <dbReference type="ARBA" id="ARBA00023180"/>
    </source>
</evidence>
<name>A0ABQ0KU72_MYCCL</name>
<evidence type="ECO:0000313" key="6">
    <source>
        <dbReference type="EMBL" id="GAT42419.1"/>
    </source>
</evidence>
<proteinExistence type="predicted"/>
<evidence type="ECO:0000256" key="2">
    <source>
        <dbReference type="ARBA" id="ARBA00023136"/>
    </source>
</evidence>
<feature type="region of interest" description="Disordered" evidence="5">
    <location>
        <begin position="173"/>
        <end position="193"/>
    </location>
</feature>
<protein>
    <submittedName>
        <fullName evidence="6">Uncharacterized protein</fullName>
    </submittedName>
</protein>
<keyword evidence="2" id="KW-0472">Membrane</keyword>
<comment type="subcellular location">
    <subcellularLocation>
        <location evidence="1">Membrane</location>
    </subcellularLocation>
</comment>
<evidence type="ECO:0000256" key="5">
    <source>
        <dbReference type="SAM" id="MobiDB-lite"/>
    </source>
</evidence>
<accession>A0ABQ0KU72</accession>
<evidence type="ECO:0000313" key="7">
    <source>
        <dbReference type="Proteomes" id="UP000815677"/>
    </source>
</evidence>
<sequence length="386" mass="42059">MTGVALFCRAIGVGAIPSNWAVVIQRQKGGYPRRMHSLLAPTLVLPKCTLDDRGGDATGTYRSGRRGPSWLLHRLSPGIYLLSVQGPFDTRLQRLCLLSTTTTSFLQYRSGLLPPLSAHSLSAHKQPQHPNPTDTKCLVFPSRKIWNTEVRRPAPNEQGANIRAPKCPYRVSTAATQSPHPNAPRTSGPTTSRCNGRTLSAPHIFKNKVHLSSSGTNGSSNQPMPSLAAGAADVERCDCTTPAKTRKALRVRDDAEPSLEEALPDALGLFLVWDQFTHFKAQHGLCRPVVIDRAALTSMATVVANSSKPQATNSDQCYTPFGIECIPGYSNAYISWINKGAVSWTLFASGPKSDSVTQISARAITSEPMYLIMNLRPSEGLWVRRF</sequence>
<gene>
    <name evidence="6" type="ORF">MCHLO_00134</name>
</gene>
<dbReference type="Proteomes" id="UP000815677">
    <property type="component" value="Unassembled WGS sequence"/>
</dbReference>
<organism evidence="6 7">
    <name type="scientific">Mycena chlorophos</name>
    <name type="common">Agaric fungus</name>
    <name type="synonym">Agaricus chlorophos</name>
    <dbReference type="NCBI Taxonomy" id="658473"/>
    <lineage>
        <taxon>Eukaryota</taxon>
        <taxon>Fungi</taxon>
        <taxon>Dikarya</taxon>
        <taxon>Basidiomycota</taxon>
        <taxon>Agaricomycotina</taxon>
        <taxon>Agaricomycetes</taxon>
        <taxon>Agaricomycetidae</taxon>
        <taxon>Agaricales</taxon>
        <taxon>Marasmiineae</taxon>
        <taxon>Mycenaceae</taxon>
        <taxon>Mycena</taxon>
    </lineage>
</organism>
<dbReference type="Pfam" id="PF03935">
    <property type="entry name" value="SKN1_KRE6_Sbg1"/>
    <property type="match status" value="1"/>
</dbReference>
<dbReference type="InterPro" id="IPR005629">
    <property type="entry name" value="Skn1/Kre6/Sbg1"/>
</dbReference>
<keyword evidence="3" id="KW-0325">Glycoprotein</keyword>
<evidence type="ECO:0000256" key="4">
    <source>
        <dbReference type="ARBA" id="ARBA00023316"/>
    </source>
</evidence>